<accession>B3EQN4</accession>
<name>B3EQN4_CHLPB</name>
<protein>
    <submittedName>
        <fullName evidence="1">Uncharacterized protein</fullName>
    </submittedName>
</protein>
<proteinExistence type="predicted"/>
<dbReference type="STRING" id="331678.Cphamn1_1129"/>
<dbReference type="HOGENOM" id="CLU_3005777_0_0_10"/>
<dbReference type="KEGG" id="cpb:Cphamn1_1129"/>
<dbReference type="AlphaFoldDB" id="B3EQN4"/>
<dbReference type="EMBL" id="CP001101">
    <property type="protein sequence ID" value="ACE04067.1"/>
    <property type="molecule type" value="Genomic_DNA"/>
</dbReference>
<organism evidence="1">
    <name type="scientific">Chlorobium phaeobacteroides (strain BS1)</name>
    <dbReference type="NCBI Taxonomy" id="331678"/>
    <lineage>
        <taxon>Bacteria</taxon>
        <taxon>Pseudomonadati</taxon>
        <taxon>Chlorobiota</taxon>
        <taxon>Chlorobiia</taxon>
        <taxon>Chlorobiales</taxon>
        <taxon>Chlorobiaceae</taxon>
        <taxon>Chlorobium/Pelodictyon group</taxon>
        <taxon>Chlorobium</taxon>
    </lineage>
</organism>
<gene>
    <name evidence="1" type="ordered locus">Cphamn1_1129</name>
</gene>
<reference evidence="1" key="1">
    <citation type="submission" date="2008-06" db="EMBL/GenBank/DDBJ databases">
        <title>Complete sequence of Chlorobium phaeobacteroides BS1.</title>
        <authorList>
            <consortium name="US DOE Joint Genome Institute"/>
            <person name="Lucas S."/>
            <person name="Copeland A."/>
            <person name="Lapidus A."/>
            <person name="Glavina del Rio T."/>
            <person name="Dalin E."/>
            <person name="Tice H."/>
            <person name="Bruce D."/>
            <person name="Goodwin L."/>
            <person name="Pitluck S."/>
            <person name="Schmutz J."/>
            <person name="Larimer F."/>
            <person name="Land M."/>
            <person name="Hauser L."/>
            <person name="Kyrpides N."/>
            <person name="Ovchinnikova G."/>
            <person name="Li T."/>
            <person name="Liu Z."/>
            <person name="Zhao F."/>
            <person name="Overmann J."/>
            <person name="Bryant D.A."/>
            <person name="Richardson P."/>
        </authorList>
    </citation>
    <scope>NUCLEOTIDE SEQUENCE [LARGE SCALE GENOMIC DNA]</scope>
    <source>
        <strain evidence="1">BS1</strain>
    </source>
</reference>
<evidence type="ECO:0000313" key="1">
    <source>
        <dbReference type="EMBL" id="ACE04067.1"/>
    </source>
</evidence>
<sequence length="56" mass="5953">MLIFHGSGTGMTVRKGVTLIIPESHAGHDPAPISHLRVMPPRVITKNITQGNPASI</sequence>